<dbReference type="Proteomes" id="UP000887566">
    <property type="component" value="Unplaced"/>
</dbReference>
<organism evidence="2 3">
    <name type="scientific">Plectus sambesii</name>
    <dbReference type="NCBI Taxonomy" id="2011161"/>
    <lineage>
        <taxon>Eukaryota</taxon>
        <taxon>Metazoa</taxon>
        <taxon>Ecdysozoa</taxon>
        <taxon>Nematoda</taxon>
        <taxon>Chromadorea</taxon>
        <taxon>Plectida</taxon>
        <taxon>Plectina</taxon>
        <taxon>Plectoidea</taxon>
        <taxon>Plectidae</taxon>
        <taxon>Plectus</taxon>
    </lineage>
</organism>
<evidence type="ECO:0000313" key="3">
    <source>
        <dbReference type="WBParaSite" id="PSAMB.scaffold11959size3036.g34522.t1"/>
    </source>
</evidence>
<proteinExistence type="predicted"/>
<protein>
    <submittedName>
        <fullName evidence="3">Uncharacterized protein</fullName>
    </submittedName>
</protein>
<dbReference type="WBParaSite" id="PSAMB.scaffold11959size3036.g34522.t1">
    <property type="protein sequence ID" value="PSAMB.scaffold11959size3036.g34522.t1"/>
    <property type="gene ID" value="PSAMB.scaffold11959size3036.g34522"/>
</dbReference>
<evidence type="ECO:0000256" key="1">
    <source>
        <dbReference type="SAM" id="MobiDB-lite"/>
    </source>
</evidence>
<feature type="region of interest" description="Disordered" evidence="1">
    <location>
        <begin position="103"/>
        <end position="125"/>
    </location>
</feature>
<evidence type="ECO:0000313" key="2">
    <source>
        <dbReference type="Proteomes" id="UP000887566"/>
    </source>
</evidence>
<dbReference type="AlphaFoldDB" id="A0A914URG1"/>
<name>A0A914URG1_9BILA</name>
<accession>A0A914URG1</accession>
<sequence length="183" mass="20837">MMLYISGRLSQCVEKKLSQRCHRAALNKCASRFEQWKERISCCRWAANEARQSRLSRRSVCPLCRLSLGEVRKHARDRPNCCDKDRLMSAHRSAASLRRSLIRTPGALSHTGTGNRRGRSSAPRSIAQICNQGPGSVFAERRAKKGASAFDQPRIDSMRGQFVLVFVRVVWTDSHRQRSDSRH</sequence>
<keyword evidence="2" id="KW-1185">Reference proteome</keyword>
<reference evidence="3" key="1">
    <citation type="submission" date="2022-11" db="UniProtKB">
        <authorList>
            <consortium name="WormBaseParasite"/>
        </authorList>
    </citation>
    <scope>IDENTIFICATION</scope>
</reference>